<organism evidence="2 3">
    <name type="scientific">Candidatus Magasanikbacteria bacterium RIFOXYC12_FULL_33_11</name>
    <dbReference type="NCBI Taxonomy" id="1798701"/>
    <lineage>
        <taxon>Bacteria</taxon>
        <taxon>Candidatus Magasanikiibacteriota</taxon>
    </lineage>
</organism>
<dbReference type="AlphaFoldDB" id="A0A1F6NRV8"/>
<evidence type="ECO:0000256" key="1">
    <source>
        <dbReference type="SAM" id="MobiDB-lite"/>
    </source>
</evidence>
<comment type="caution">
    <text evidence="2">The sequence shown here is derived from an EMBL/GenBank/DDBJ whole genome shotgun (WGS) entry which is preliminary data.</text>
</comment>
<evidence type="ECO:0000313" key="2">
    <source>
        <dbReference type="EMBL" id="OGH86578.1"/>
    </source>
</evidence>
<evidence type="ECO:0000313" key="3">
    <source>
        <dbReference type="Proteomes" id="UP000178349"/>
    </source>
</evidence>
<dbReference type="Proteomes" id="UP000178349">
    <property type="component" value="Unassembled WGS sequence"/>
</dbReference>
<name>A0A1F6NRV8_9BACT</name>
<accession>A0A1F6NRV8</accession>
<sequence length="109" mass="12802">MSIEKSFEFDQENQKQLDKIRTKAERSDVTYDLNRWFGQRMHQDDPELLKIQKQGFISESIAWLKSTTSEGMKYGKATKEERLAKAREFAEKAKTTIEQLAEQQVIELT</sequence>
<reference evidence="2 3" key="1">
    <citation type="journal article" date="2016" name="Nat. Commun.">
        <title>Thousands of microbial genomes shed light on interconnected biogeochemical processes in an aquifer system.</title>
        <authorList>
            <person name="Anantharaman K."/>
            <person name="Brown C.T."/>
            <person name="Hug L.A."/>
            <person name="Sharon I."/>
            <person name="Castelle C.J."/>
            <person name="Probst A.J."/>
            <person name="Thomas B.C."/>
            <person name="Singh A."/>
            <person name="Wilkins M.J."/>
            <person name="Karaoz U."/>
            <person name="Brodie E.L."/>
            <person name="Williams K.H."/>
            <person name="Hubbard S.S."/>
            <person name="Banfield J.F."/>
        </authorList>
    </citation>
    <scope>NUCLEOTIDE SEQUENCE [LARGE SCALE GENOMIC DNA]</scope>
</reference>
<dbReference type="EMBL" id="MFQW01000011">
    <property type="protein sequence ID" value="OGH86578.1"/>
    <property type="molecule type" value="Genomic_DNA"/>
</dbReference>
<proteinExistence type="predicted"/>
<protein>
    <submittedName>
        <fullName evidence="2">Uncharacterized protein</fullName>
    </submittedName>
</protein>
<gene>
    <name evidence="2" type="ORF">A2493_02620</name>
</gene>
<feature type="region of interest" description="Disordered" evidence="1">
    <location>
        <begin position="1"/>
        <end position="21"/>
    </location>
</feature>